<dbReference type="InterPro" id="IPR025874">
    <property type="entry name" value="DZR"/>
</dbReference>
<protein>
    <submittedName>
        <fullName evidence="2">Zinc ribbon domain-containing protein</fullName>
    </submittedName>
</protein>
<feature type="domain" description="DZANK-type" evidence="1">
    <location>
        <begin position="69"/>
        <end position="118"/>
    </location>
</feature>
<comment type="caution">
    <text evidence="2">The sequence shown here is derived from an EMBL/GenBank/DDBJ whole genome shotgun (WGS) entry which is preliminary data.</text>
</comment>
<dbReference type="OrthoDB" id="2965643at2"/>
<dbReference type="AlphaFoldDB" id="A0A511W4A3"/>
<name>A0A511W4A3_9BACI</name>
<accession>A0A511W4A3</accession>
<evidence type="ECO:0000313" key="2">
    <source>
        <dbReference type="EMBL" id="GEN45601.1"/>
    </source>
</evidence>
<evidence type="ECO:0000259" key="1">
    <source>
        <dbReference type="Pfam" id="PF12773"/>
    </source>
</evidence>
<reference evidence="2 3" key="1">
    <citation type="submission" date="2019-07" db="EMBL/GenBank/DDBJ databases">
        <title>Whole genome shotgun sequence of Alkalibacillus haloalkaliphilus NBRC 103110.</title>
        <authorList>
            <person name="Hosoyama A."/>
            <person name="Uohara A."/>
            <person name="Ohji S."/>
            <person name="Ichikawa N."/>
        </authorList>
    </citation>
    <scope>NUCLEOTIDE SEQUENCE [LARGE SCALE GENOMIC DNA]</scope>
    <source>
        <strain evidence="2 3">NBRC 103110</strain>
    </source>
</reference>
<dbReference type="EMBL" id="BJYA01000007">
    <property type="protein sequence ID" value="GEN45601.1"/>
    <property type="molecule type" value="Genomic_DNA"/>
</dbReference>
<organism evidence="2 3">
    <name type="scientific">Alkalibacillus haloalkaliphilus</name>
    <dbReference type="NCBI Taxonomy" id="94136"/>
    <lineage>
        <taxon>Bacteria</taxon>
        <taxon>Bacillati</taxon>
        <taxon>Bacillota</taxon>
        <taxon>Bacilli</taxon>
        <taxon>Bacillales</taxon>
        <taxon>Bacillaceae</taxon>
        <taxon>Alkalibacillus</taxon>
    </lineage>
</organism>
<dbReference type="Pfam" id="PF12773">
    <property type="entry name" value="DZR"/>
    <property type="match status" value="1"/>
</dbReference>
<sequence length="126" mass="14865">MTEYKTEKERILADKSWWLAKLGESIYHQYRMGQLYSEELKEFGEQIQKLDHRLHELEVLSGARNIYCTCGHEVEKSDTYCERCGQKLEHVELDHQDEPCQHCETPLMIGANFCHVCGMRQEEELA</sequence>
<dbReference type="RefSeq" id="WP_146815679.1">
    <property type="nucleotide sequence ID" value="NZ_BJYA01000007.1"/>
</dbReference>
<keyword evidence="3" id="KW-1185">Reference proteome</keyword>
<dbReference type="Proteomes" id="UP000321440">
    <property type="component" value="Unassembled WGS sequence"/>
</dbReference>
<proteinExistence type="predicted"/>
<gene>
    <name evidence="2" type="ORF">AHA02nite_13770</name>
</gene>
<evidence type="ECO:0000313" key="3">
    <source>
        <dbReference type="Proteomes" id="UP000321440"/>
    </source>
</evidence>